<evidence type="ECO:0000313" key="1">
    <source>
        <dbReference type="EMBL" id="QYT04559.1"/>
    </source>
</evidence>
<dbReference type="Proteomes" id="UP000826661">
    <property type="component" value="Chromosome VI"/>
</dbReference>
<dbReference type="EMBL" id="CP075869">
    <property type="protein sequence ID" value="QYT04559.1"/>
    <property type="molecule type" value="Genomic_DNA"/>
</dbReference>
<protein>
    <submittedName>
        <fullName evidence="1">Uncharacterized protein</fullName>
    </submittedName>
</protein>
<gene>
    <name evidence="1" type="ORF">H0G86_011461</name>
</gene>
<name>A0A8G0LLM3_9HYPO</name>
<reference evidence="1 2" key="1">
    <citation type="journal article" date="2021" name="BMC Genomics">
        <title>Telomere-to-telomere genome assembly of asparaginase-producing Trichoderma simmonsii.</title>
        <authorList>
            <person name="Chung D."/>
            <person name="Kwon Y.M."/>
            <person name="Yang Y."/>
        </authorList>
    </citation>
    <scope>NUCLEOTIDE SEQUENCE [LARGE SCALE GENOMIC DNA]</scope>
    <source>
        <strain evidence="1 2">GH-Sj1</strain>
    </source>
</reference>
<organism evidence="1 2">
    <name type="scientific">Trichoderma simmonsii</name>
    <dbReference type="NCBI Taxonomy" id="1491479"/>
    <lineage>
        <taxon>Eukaryota</taxon>
        <taxon>Fungi</taxon>
        <taxon>Dikarya</taxon>
        <taxon>Ascomycota</taxon>
        <taxon>Pezizomycotina</taxon>
        <taxon>Sordariomycetes</taxon>
        <taxon>Hypocreomycetidae</taxon>
        <taxon>Hypocreales</taxon>
        <taxon>Hypocreaceae</taxon>
        <taxon>Trichoderma</taxon>
    </lineage>
</organism>
<keyword evidence="2" id="KW-1185">Reference proteome</keyword>
<evidence type="ECO:0000313" key="2">
    <source>
        <dbReference type="Proteomes" id="UP000826661"/>
    </source>
</evidence>
<accession>A0A8G0LLM3</accession>
<proteinExistence type="predicted"/>
<sequence length="303" mass="33475">MDHAPSQDAAEDLVSDDEHEGIISVQATLLPSGGKAAYRIRNSKAAPYQRSIMSDHRKGDIMIRCKILDIVHGTFSPDKSSSFTTLLVFKCSFYSRRHSSRAASVDIELVFKGLGPNAPDPEVIKIVPEGKHCLMPEIQHEILSRGFTSGVNTSVVGGVGGVASLAWQKVTVRERKKYTTLIRAPGLYGRDKGEDDGAAWTLLENPIAKDGVPESFQGAILLKRRDATSHFQCNLSITAKTDRWTSFSNLFESKPLDDPILFNPQMPSTNNMRTYATDRLGEIQLEEFEVINMMKFKATAKDG</sequence>
<dbReference type="AlphaFoldDB" id="A0A8G0LLM3"/>